<dbReference type="Pfam" id="PF07052">
    <property type="entry name" value="Hep_59"/>
    <property type="match status" value="1"/>
</dbReference>
<feature type="compositionally biased region" description="Basic and acidic residues" evidence="4">
    <location>
        <begin position="323"/>
        <end position="332"/>
    </location>
</feature>
<dbReference type="InterPro" id="IPR010756">
    <property type="entry name" value="Tls1-like"/>
</dbReference>
<sequence length="359" mass="39861">MDPDAPATTPAEASAAATEATVVFRGKKRKLFRQKPVEDAPTTQTNEPAVQTEQESLPTDETPKTDEEGLSVAEIIRQRNARKHRLKGVGFGADDTSAAVANADDELSLMIREEEQKAMDLSNGGVNRRFTAQTGLSSDLVNKHMMEFIESEITKRKSTATSDHGSSTLPAPSSEVATTTTDKKSENSKHVPLQSKLQEIDLGDEVRSRNEALTELARRKLQGEVIEDEQTGRPKKIRLGRDGKPWRPRNRRTSDDIKRDQLVEEIMRENRLDVYETPTPPAAATPGADDDGAADDRIAEEFKREFMEAMAERQQKKRPAATAKKDSEDVLKGPKLGGSRNSRAAMRDLMLKKEKESKR</sequence>
<protein>
    <submittedName>
        <fullName evidence="5">Uncharacterized protein</fullName>
    </submittedName>
</protein>
<dbReference type="EMBL" id="KI912109">
    <property type="protein sequence ID" value="ETS86177.1"/>
    <property type="molecule type" value="Genomic_DNA"/>
</dbReference>
<dbReference type="RefSeq" id="XP_007826777.1">
    <property type="nucleotide sequence ID" value="XM_007828586.1"/>
</dbReference>
<feature type="region of interest" description="Disordered" evidence="4">
    <location>
        <begin position="154"/>
        <end position="196"/>
    </location>
</feature>
<dbReference type="HOGENOM" id="CLU_047429_1_0_1"/>
<feature type="compositionally biased region" description="Polar residues" evidence="4">
    <location>
        <begin position="159"/>
        <end position="180"/>
    </location>
</feature>
<organism evidence="5 6">
    <name type="scientific">Pestalotiopsis fici (strain W106-1 / CGMCC3.15140)</name>
    <dbReference type="NCBI Taxonomy" id="1229662"/>
    <lineage>
        <taxon>Eukaryota</taxon>
        <taxon>Fungi</taxon>
        <taxon>Dikarya</taxon>
        <taxon>Ascomycota</taxon>
        <taxon>Pezizomycotina</taxon>
        <taxon>Sordariomycetes</taxon>
        <taxon>Xylariomycetidae</taxon>
        <taxon>Amphisphaeriales</taxon>
        <taxon>Sporocadaceae</taxon>
        <taxon>Pestalotiopsis</taxon>
    </lineage>
</organism>
<evidence type="ECO:0000313" key="6">
    <source>
        <dbReference type="Proteomes" id="UP000030651"/>
    </source>
</evidence>
<accession>W3XL25</accession>
<dbReference type="PANTHER" id="PTHR13486">
    <property type="entry name" value="TELOMERE LENGTH AND SILENCING PROTEIN 1 TLS1 FAMILY MEMBER"/>
    <property type="match status" value="1"/>
</dbReference>
<feature type="region of interest" description="Disordered" evidence="4">
    <location>
        <begin position="25"/>
        <end position="69"/>
    </location>
</feature>
<evidence type="ECO:0000256" key="4">
    <source>
        <dbReference type="SAM" id="MobiDB-lite"/>
    </source>
</evidence>
<dbReference type="Proteomes" id="UP000030651">
    <property type="component" value="Unassembled WGS sequence"/>
</dbReference>
<name>W3XL25_PESFW</name>
<dbReference type="GO" id="GO:0000398">
    <property type="term" value="P:mRNA splicing, via spliceosome"/>
    <property type="evidence" value="ECO:0007669"/>
    <property type="project" value="TreeGrafter"/>
</dbReference>
<comment type="subcellular location">
    <subcellularLocation>
        <location evidence="1">Nucleus</location>
    </subcellularLocation>
</comment>
<gene>
    <name evidence="5" type="ORF">PFICI_00005</name>
</gene>
<dbReference type="OMA" id="MCDRFTA"/>
<dbReference type="GeneID" id="19265018"/>
<comment type="similarity">
    <text evidence="2">Belongs to the TLS1 family.</text>
</comment>
<feature type="compositionally biased region" description="Basic and acidic residues" evidence="4">
    <location>
        <begin position="345"/>
        <end position="359"/>
    </location>
</feature>
<keyword evidence="3" id="KW-0539">Nucleus</keyword>
<evidence type="ECO:0000256" key="1">
    <source>
        <dbReference type="ARBA" id="ARBA00004123"/>
    </source>
</evidence>
<keyword evidence="6" id="KW-1185">Reference proteome</keyword>
<feature type="region of interest" description="Disordered" evidence="4">
    <location>
        <begin position="222"/>
        <end position="359"/>
    </location>
</feature>
<reference evidence="6" key="1">
    <citation type="journal article" date="2015" name="BMC Genomics">
        <title>Genomic and transcriptomic analysis of the endophytic fungus Pestalotiopsis fici reveals its lifestyle and high potential for synthesis of natural products.</title>
        <authorList>
            <person name="Wang X."/>
            <person name="Zhang X."/>
            <person name="Liu L."/>
            <person name="Xiang M."/>
            <person name="Wang W."/>
            <person name="Sun X."/>
            <person name="Che Y."/>
            <person name="Guo L."/>
            <person name="Liu G."/>
            <person name="Guo L."/>
            <person name="Wang C."/>
            <person name="Yin W.B."/>
            <person name="Stadler M."/>
            <person name="Zhang X."/>
            <person name="Liu X."/>
        </authorList>
    </citation>
    <scope>NUCLEOTIDE SEQUENCE [LARGE SCALE GENOMIC DNA]</scope>
    <source>
        <strain evidence="6">W106-1 / CGMCC3.15140</strain>
    </source>
</reference>
<dbReference type="OrthoDB" id="5627at2759"/>
<dbReference type="AlphaFoldDB" id="W3XL25"/>
<feature type="compositionally biased region" description="Basic and acidic residues" evidence="4">
    <location>
        <begin position="252"/>
        <end position="274"/>
    </location>
</feature>
<feature type="region of interest" description="Disordered" evidence="4">
    <location>
        <begin position="1"/>
        <end position="20"/>
    </location>
</feature>
<dbReference type="KEGG" id="pfy:PFICI_00005"/>
<evidence type="ECO:0000313" key="5">
    <source>
        <dbReference type="EMBL" id="ETS86177.1"/>
    </source>
</evidence>
<evidence type="ECO:0000256" key="3">
    <source>
        <dbReference type="ARBA" id="ARBA00023242"/>
    </source>
</evidence>
<evidence type="ECO:0000256" key="2">
    <source>
        <dbReference type="ARBA" id="ARBA00007643"/>
    </source>
</evidence>
<dbReference type="InParanoid" id="W3XL25"/>
<proteinExistence type="inferred from homology"/>
<feature type="compositionally biased region" description="Basic and acidic residues" evidence="4">
    <location>
        <begin position="294"/>
        <end position="314"/>
    </location>
</feature>
<dbReference type="eggNOG" id="ENOG502S5M8">
    <property type="taxonomic scope" value="Eukaryota"/>
</dbReference>
<dbReference type="PANTHER" id="PTHR13486:SF2">
    <property type="entry name" value="SPLICING FACTOR C9ORF78"/>
    <property type="match status" value="1"/>
</dbReference>
<feature type="compositionally biased region" description="Polar residues" evidence="4">
    <location>
        <begin position="41"/>
        <end position="59"/>
    </location>
</feature>
<dbReference type="GO" id="GO:0005681">
    <property type="term" value="C:spliceosomal complex"/>
    <property type="evidence" value="ECO:0007669"/>
    <property type="project" value="TreeGrafter"/>
</dbReference>